<protein>
    <recommendedName>
        <fullName evidence="8">Serine carboxypeptidase</fullName>
    </recommendedName>
</protein>
<dbReference type="GO" id="GO:0004185">
    <property type="term" value="F:serine-type carboxypeptidase activity"/>
    <property type="evidence" value="ECO:0007669"/>
    <property type="project" value="InterPro"/>
</dbReference>
<dbReference type="Pfam" id="PF00450">
    <property type="entry name" value="Peptidase_S10"/>
    <property type="match status" value="1"/>
</dbReference>
<keyword evidence="2" id="KW-0645">Protease</keyword>
<accession>A0A8J2L9Y7</accession>
<dbReference type="PANTHER" id="PTHR11802:SF472">
    <property type="entry name" value="SERINE CARBOXYPEPTIDASE CPVL-RELATED"/>
    <property type="match status" value="1"/>
</dbReference>
<name>A0A8J2L9Y7_9HEXA</name>
<dbReference type="Proteomes" id="UP000708208">
    <property type="component" value="Unassembled WGS sequence"/>
</dbReference>
<sequence>MLYIDAPVGTGFSFANNENAFANNTDEEAIEIYEALKQFFILFNEFQPRDFYIAGEIYAATLIPHLARHIDLENSKSDKHQSFYGLQHTVQAISLKTPLGSWTGEMP</sequence>
<keyword evidence="3" id="KW-0732">Signal</keyword>
<evidence type="ECO:0000313" key="6">
    <source>
        <dbReference type="EMBL" id="CAG7828093.1"/>
    </source>
</evidence>
<dbReference type="GO" id="GO:0006508">
    <property type="term" value="P:proteolysis"/>
    <property type="evidence" value="ECO:0007669"/>
    <property type="project" value="UniProtKB-KW"/>
</dbReference>
<evidence type="ECO:0000256" key="4">
    <source>
        <dbReference type="ARBA" id="ARBA00022801"/>
    </source>
</evidence>
<evidence type="ECO:0000256" key="2">
    <source>
        <dbReference type="ARBA" id="ARBA00022670"/>
    </source>
</evidence>
<comment type="caution">
    <text evidence="6">The sequence shown here is derived from an EMBL/GenBank/DDBJ whole genome shotgun (WGS) entry which is preliminary data.</text>
</comment>
<reference evidence="6" key="1">
    <citation type="submission" date="2021-06" db="EMBL/GenBank/DDBJ databases">
        <authorList>
            <person name="Hodson N. C."/>
            <person name="Mongue J. A."/>
            <person name="Jaron S. K."/>
        </authorList>
    </citation>
    <scope>NUCLEOTIDE SEQUENCE</scope>
</reference>
<keyword evidence="4" id="KW-0378">Hydrolase</keyword>
<proteinExistence type="predicted"/>
<gene>
    <name evidence="6" type="ORF">AFUS01_LOCUS38044</name>
</gene>
<dbReference type="AlphaFoldDB" id="A0A8J2L9Y7"/>
<organism evidence="6 7">
    <name type="scientific">Allacma fusca</name>
    <dbReference type="NCBI Taxonomy" id="39272"/>
    <lineage>
        <taxon>Eukaryota</taxon>
        <taxon>Metazoa</taxon>
        <taxon>Ecdysozoa</taxon>
        <taxon>Arthropoda</taxon>
        <taxon>Hexapoda</taxon>
        <taxon>Collembola</taxon>
        <taxon>Symphypleona</taxon>
        <taxon>Sminthuridae</taxon>
        <taxon>Allacma</taxon>
    </lineage>
</organism>
<evidence type="ECO:0008006" key="8">
    <source>
        <dbReference type="Google" id="ProtNLM"/>
    </source>
</evidence>
<dbReference type="EMBL" id="CAJVCH010546125">
    <property type="protein sequence ID" value="CAG7828093.1"/>
    <property type="molecule type" value="Genomic_DNA"/>
</dbReference>
<keyword evidence="1" id="KW-0121">Carboxypeptidase</keyword>
<dbReference type="InterPro" id="IPR001563">
    <property type="entry name" value="Peptidase_S10"/>
</dbReference>
<dbReference type="OrthoDB" id="443318at2759"/>
<evidence type="ECO:0000256" key="1">
    <source>
        <dbReference type="ARBA" id="ARBA00022645"/>
    </source>
</evidence>
<evidence type="ECO:0000313" key="7">
    <source>
        <dbReference type="Proteomes" id="UP000708208"/>
    </source>
</evidence>
<evidence type="ECO:0000256" key="5">
    <source>
        <dbReference type="ARBA" id="ARBA00023180"/>
    </source>
</evidence>
<evidence type="ECO:0000256" key="3">
    <source>
        <dbReference type="ARBA" id="ARBA00022729"/>
    </source>
</evidence>
<keyword evidence="5" id="KW-0325">Glycoprotein</keyword>
<keyword evidence="7" id="KW-1185">Reference proteome</keyword>
<dbReference type="PANTHER" id="PTHR11802">
    <property type="entry name" value="SERINE PROTEASE FAMILY S10 SERINE CARBOXYPEPTIDASE"/>
    <property type="match status" value="1"/>
</dbReference>